<evidence type="ECO:0000313" key="2">
    <source>
        <dbReference type="Proteomes" id="UP000182345"/>
    </source>
</evidence>
<organism evidence="1 2">
    <name type="scientific">Candidatus Collierbacteria bacterium CG1_02_44_10</name>
    <dbReference type="NCBI Taxonomy" id="1805087"/>
    <lineage>
        <taxon>Bacteria</taxon>
        <taxon>Candidatus Collieribacteriota</taxon>
    </lineage>
</organism>
<reference evidence="1 2" key="1">
    <citation type="journal article" date="2016" name="Environ. Microbiol.">
        <title>Genomic resolution of a cold subsurface aquifer community provides metabolic insights for novel microbes adapted to high CO concentrations.</title>
        <authorList>
            <person name="Probst A.J."/>
            <person name="Castelle C.J."/>
            <person name="Singh A."/>
            <person name="Brown C.T."/>
            <person name="Anantharaman K."/>
            <person name="Sharon I."/>
            <person name="Hug L.A."/>
            <person name="Burstein D."/>
            <person name="Emerson J.B."/>
            <person name="Thomas B.C."/>
            <person name="Banfield J.F."/>
        </authorList>
    </citation>
    <scope>NUCLEOTIDE SEQUENCE [LARGE SCALE GENOMIC DNA]</scope>
    <source>
        <strain evidence="1">CG1_02_44_10</strain>
    </source>
</reference>
<comment type="caution">
    <text evidence="1">The sequence shown here is derived from an EMBL/GenBank/DDBJ whole genome shotgun (WGS) entry which is preliminary data.</text>
</comment>
<sequence length="211" mass="24840">MREITDEVGFSFRNQERARKVESREKPTKLYHVSPNRIKVGEEICPSDGDRKVVFLSDNPLPHYTIAGTKVLPPDWLIEVHKDEGEWKKLKGDWFVYEVEPIGAVWYGIEESEVIAKGARVIRFVGNARSILQRQVDRLTKRRKNKKGEERMLGSEVHRLGRLKLIKSRTTLESGKVKERKTSWVEGRSDSDRYWNQNRMNYERSEKRKNE</sequence>
<dbReference type="Proteomes" id="UP000182345">
    <property type="component" value="Unassembled WGS sequence"/>
</dbReference>
<evidence type="ECO:0000313" key="1">
    <source>
        <dbReference type="EMBL" id="OIN91578.1"/>
    </source>
</evidence>
<gene>
    <name evidence="1" type="ORF">AUJ42_01665</name>
</gene>
<protein>
    <submittedName>
        <fullName evidence="1">Uncharacterized protein</fullName>
    </submittedName>
</protein>
<name>A0A1J4RYR2_9BACT</name>
<dbReference type="AlphaFoldDB" id="A0A1J4RYR2"/>
<dbReference type="EMBL" id="MNUK01000041">
    <property type="protein sequence ID" value="OIN91578.1"/>
    <property type="molecule type" value="Genomic_DNA"/>
</dbReference>
<proteinExistence type="predicted"/>
<accession>A0A1J4RYR2</accession>